<dbReference type="RefSeq" id="WP_204039961.1">
    <property type="nucleotide sequence ID" value="NZ_BOOA01000008.1"/>
</dbReference>
<keyword evidence="3" id="KW-1185">Reference proteome</keyword>
<dbReference type="Proteomes" id="UP000640052">
    <property type="component" value="Unassembled WGS sequence"/>
</dbReference>
<dbReference type="GO" id="GO:0016787">
    <property type="term" value="F:hydrolase activity"/>
    <property type="evidence" value="ECO:0007669"/>
    <property type="project" value="UniProtKB-KW"/>
</dbReference>
<reference evidence="2" key="1">
    <citation type="submission" date="2021-01" db="EMBL/GenBank/DDBJ databases">
        <title>Whole genome shotgun sequence of Acrocarpospora phusangensis NBRC 108782.</title>
        <authorList>
            <person name="Komaki H."/>
            <person name="Tamura T."/>
        </authorList>
    </citation>
    <scope>NUCLEOTIDE SEQUENCE</scope>
    <source>
        <strain evidence="2">NBRC 108782</strain>
    </source>
</reference>
<name>A0A919Q668_9ACTN</name>
<dbReference type="EMBL" id="BOOA01000008">
    <property type="protein sequence ID" value="GIH23144.1"/>
    <property type="molecule type" value="Genomic_DNA"/>
</dbReference>
<dbReference type="InterPro" id="IPR029058">
    <property type="entry name" value="AB_hydrolase_fold"/>
</dbReference>
<comment type="caution">
    <text evidence="2">The sequence shown here is derived from an EMBL/GenBank/DDBJ whole genome shotgun (WGS) entry which is preliminary data.</text>
</comment>
<dbReference type="AlphaFoldDB" id="A0A919Q668"/>
<proteinExistence type="predicted"/>
<dbReference type="Pfam" id="PF00561">
    <property type="entry name" value="Abhydrolase_1"/>
    <property type="match status" value="1"/>
</dbReference>
<dbReference type="Gene3D" id="3.40.50.1820">
    <property type="entry name" value="alpha/beta hydrolase"/>
    <property type="match status" value="1"/>
</dbReference>
<sequence>MVDFVQVSHGRRLAFQQEGAQDGHPLFLLHGTPGSRLAPRPRSSLLRRLNIRLITYDRPGYGESDRQPDRTVADCAADVALLADHLDVRRFAVAGRSGGGPHALACAALLGDRVTRCAALVALAPRLAEGLDWLAGMTASNVREYLAAANGRPHLAQSLTPAADGIRADPVRLIESLYHELPIADRQVVSDIGIRAQLEVNYAEALKNSADGWIDDLLAFIAPWGFDPGRITVPTFLWHGTEDVFSPIGHSLWLARHIPTALLSVRPGAAHFDALDALPRILPWLIGSGDPALN</sequence>
<dbReference type="PANTHER" id="PTHR45763">
    <property type="entry name" value="HYDROLASE, ALPHA/BETA FOLD FAMILY PROTEIN, EXPRESSED-RELATED"/>
    <property type="match status" value="1"/>
</dbReference>
<organism evidence="2 3">
    <name type="scientific">Acrocarpospora phusangensis</name>
    <dbReference type="NCBI Taxonomy" id="1070424"/>
    <lineage>
        <taxon>Bacteria</taxon>
        <taxon>Bacillati</taxon>
        <taxon>Actinomycetota</taxon>
        <taxon>Actinomycetes</taxon>
        <taxon>Streptosporangiales</taxon>
        <taxon>Streptosporangiaceae</taxon>
        <taxon>Acrocarpospora</taxon>
    </lineage>
</organism>
<evidence type="ECO:0000313" key="3">
    <source>
        <dbReference type="Proteomes" id="UP000640052"/>
    </source>
</evidence>
<dbReference type="PANTHER" id="PTHR45763:SF46">
    <property type="entry name" value="AB HYDROLASE-1 DOMAIN-CONTAINING PROTEIN"/>
    <property type="match status" value="1"/>
</dbReference>
<accession>A0A919Q668</accession>
<evidence type="ECO:0000259" key="1">
    <source>
        <dbReference type="Pfam" id="PF00561"/>
    </source>
</evidence>
<evidence type="ECO:0000313" key="2">
    <source>
        <dbReference type="EMBL" id="GIH23144.1"/>
    </source>
</evidence>
<keyword evidence="2" id="KW-0378">Hydrolase</keyword>
<feature type="domain" description="AB hydrolase-1" evidence="1">
    <location>
        <begin position="25"/>
        <end position="276"/>
    </location>
</feature>
<gene>
    <name evidence="2" type="ORF">Aph01nite_14540</name>
</gene>
<protein>
    <submittedName>
        <fullName evidence="2">Alpha/beta hydrolase</fullName>
    </submittedName>
</protein>
<dbReference type="InterPro" id="IPR000073">
    <property type="entry name" value="AB_hydrolase_1"/>
</dbReference>
<dbReference type="SUPFAM" id="SSF53474">
    <property type="entry name" value="alpha/beta-Hydrolases"/>
    <property type="match status" value="1"/>
</dbReference>